<sequence>MSSRKTVVLVTGCSKGGIGFALCEQFAAKGCVVYATARRPESMEGFSHDGIRRLPLDVTKDDDVTKVVQTIIGEEGQIDVLVNNAGASTSSPLIDVDMDEIVRIFETNVFATIRTARAVIPHMTSRKRGTIVNVGSVGGNIPNPWNGVYCATKAALHSLTDVLYMECTPFNIHVVLLAPGAVKSNIATNQAVRGIRLPPDSLYQDYFDSILKKMTWSQESNPMPTEVFAQKTVNALLQPKPPRYMSEGTMTSWYKIFEWLPRTWVLDYFWSTLGEGPRKAAQNKK</sequence>
<dbReference type="InterPro" id="IPR002347">
    <property type="entry name" value="SDR_fam"/>
</dbReference>
<dbReference type="GO" id="GO:0005783">
    <property type="term" value="C:endoplasmic reticulum"/>
    <property type="evidence" value="ECO:0007669"/>
    <property type="project" value="TreeGrafter"/>
</dbReference>
<dbReference type="AlphaFoldDB" id="A0A4Q9PL34"/>
<dbReference type="PANTHER" id="PTHR44169">
    <property type="entry name" value="NADPH-DEPENDENT 1-ACYLDIHYDROXYACETONE PHOSPHATE REDUCTASE"/>
    <property type="match status" value="1"/>
</dbReference>
<evidence type="ECO:0000313" key="5">
    <source>
        <dbReference type="Proteomes" id="UP000292082"/>
    </source>
</evidence>
<dbReference type="Pfam" id="PF00106">
    <property type="entry name" value="adh_short"/>
    <property type="match status" value="1"/>
</dbReference>
<dbReference type="SUPFAM" id="SSF51735">
    <property type="entry name" value="NAD(P)-binding Rossmann-fold domains"/>
    <property type="match status" value="1"/>
</dbReference>
<dbReference type="CDD" id="cd05374">
    <property type="entry name" value="17beta-HSD-like_SDR_c"/>
    <property type="match status" value="1"/>
</dbReference>
<dbReference type="EMBL" id="ML145179">
    <property type="protein sequence ID" value="TBU54877.1"/>
    <property type="molecule type" value="Genomic_DNA"/>
</dbReference>
<evidence type="ECO:0000313" key="4">
    <source>
        <dbReference type="EMBL" id="TBU54877.1"/>
    </source>
</evidence>
<evidence type="ECO:0000256" key="3">
    <source>
        <dbReference type="RuleBase" id="RU000363"/>
    </source>
</evidence>
<dbReference type="STRING" id="114155.A0A4Q9PL34"/>
<reference evidence="4 5" key="1">
    <citation type="submission" date="2019-01" db="EMBL/GenBank/DDBJ databases">
        <title>Draft genome sequences of three monokaryotic isolates of the white-rot basidiomycete fungus Dichomitus squalens.</title>
        <authorList>
            <consortium name="DOE Joint Genome Institute"/>
            <person name="Lopez S.C."/>
            <person name="Andreopoulos B."/>
            <person name="Pangilinan J."/>
            <person name="Lipzen A."/>
            <person name="Riley R."/>
            <person name="Ahrendt S."/>
            <person name="Ng V."/>
            <person name="Barry K."/>
            <person name="Daum C."/>
            <person name="Grigoriev I.V."/>
            <person name="Hilden K.S."/>
            <person name="Makela M.R."/>
            <person name="de Vries R.P."/>
        </authorList>
    </citation>
    <scope>NUCLEOTIDE SEQUENCE [LARGE SCALE GENOMIC DNA]</scope>
    <source>
        <strain evidence="4 5">CBS 464.89</strain>
    </source>
</reference>
<dbReference type="GO" id="GO:0016491">
    <property type="term" value="F:oxidoreductase activity"/>
    <property type="evidence" value="ECO:0007669"/>
    <property type="project" value="UniProtKB-KW"/>
</dbReference>
<comment type="similarity">
    <text evidence="1 3">Belongs to the short-chain dehydrogenases/reductases (SDR) family.</text>
</comment>
<accession>A0A4Q9PL34</accession>
<evidence type="ECO:0000256" key="1">
    <source>
        <dbReference type="ARBA" id="ARBA00006484"/>
    </source>
</evidence>
<dbReference type="FunFam" id="3.40.50.720:FF:000261">
    <property type="entry name" value="NADPH-dependent 1-acyldihydroxyacetone phosphate reductase"/>
    <property type="match status" value="1"/>
</dbReference>
<proteinExistence type="inferred from homology"/>
<dbReference type="PRINTS" id="PR00080">
    <property type="entry name" value="SDRFAMILY"/>
</dbReference>
<dbReference type="PRINTS" id="PR00081">
    <property type="entry name" value="GDHRDH"/>
</dbReference>
<gene>
    <name evidence="4" type="ORF">BD310DRAFT_934781</name>
</gene>
<evidence type="ECO:0000256" key="2">
    <source>
        <dbReference type="ARBA" id="ARBA00023002"/>
    </source>
</evidence>
<dbReference type="Proteomes" id="UP000292082">
    <property type="component" value="Unassembled WGS sequence"/>
</dbReference>
<keyword evidence="5" id="KW-1185">Reference proteome</keyword>
<organism evidence="4 5">
    <name type="scientific">Dichomitus squalens</name>
    <dbReference type="NCBI Taxonomy" id="114155"/>
    <lineage>
        <taxon>Eukaryota</taxon>
        <taxon>Fungi</taxon>
        <taxon>Dikarya</taxon>
        <taxon>Basidiomycota</taxon>
        <taxon>Agaricomycotina</taxon>
        <taxon>Agaricomycetes</taxon>
        <taxon>Polyporales</taxon>
        <taxon>Polyporaceae</taxon>
        <taxon>Dichomitus</taxon>
    </lineage>
</organism>
<keyword evidence="2" id="KW-0560">Oxidoreductase</keyword>
<protein>
    <submittedName>
        <fullName evidence="4">NAD-P-binding protein</fullName>
    </submittedName>
</protein>
<name>A0A4Q9PL34_9APHY</name>
<dbReference type="InterPro" id="IPR036291">
    <property type="entry name" value="NAD(P)-bd_dom_sf"/>
</dbReference>
<dbReference type="PANTHER" id="PTHR44169:SF6">
    <property type="entry name" value="NADPH-DEPENDENT 1-ACYLDIHYDROXYACETONE PHOSPHATE REDUCTASE"/>
    <property type="match status" value="1"/>
</dbReference>
<dbReference type="Gene3D" id="3.40.50.720">
    <property type="entry name" value="NAD(P)-binding Rossmann-like Domain"/>
    <property type="match status" value="1"/>
</dbReference>